<evidence type="ECO:0000313" key="2">
    <source>
        <dbReference type="Proteomes" id="UP000298663"/>
    </source>
</evidence>
<gene>
    <name evidence="1" type="ORF">L596_025474</name>
</gene>
<proteinExistence type="predicted"/>
<evidence type="ECO:0008006" key="3">
    <source>
        <dbReference type="Google" id="ProtNLM"/>
    </source>
</evidence>
<organism evidence="1 2">
    <name type="scientific">Steinernema carpocapsae</name>
    <name type="common">Entomopathogenic nematode</name>
    <dbReference type="NCBI Taxonomy" id="34508"/>
    <lineage>
        <taxon>Eukaryota</taxon>
        <taxon>Metazoa</taxon>
        <taxon>Ecdysozoa</taxon>
        <taxon>Nematoda</taxon>
        <taxon>Chromadorea</taxon>
        <taxon>Rhabditida</taxon>
        <taxon>Tylenchina</taxon>
        <taxon>Panagrolaimomorpha</taxon>
        <taxon>Strongyloidoidea</taxon>
        <taxon>Steinernematidae</taxon>
        <taxon>Steinernema</taxon>
    </lineage>
</organism>
<reference evidence="1 2" key="1">
    <citation type="journal article" date="2015" name="Genome Biol.">
        <title>Comparative genomics of Steinernema reveals deeply conserved gene regulatory networks.</title>
        <authorList>
            <person name="Dillman A.R."/>
            <person name="Macchietto M."/>
            <person name="Porter C.F."/>
            <person name="Rogers A."/>
            <person name="Williams B."/>
            <person name="Antoshechkin I."/>
            <person name="Lee M.M."/>
            <person name="Goodwin Z."/>
            <person name="Lu X."/>
            <person name="Lewis E.E."/>
            <person name="Goodrich-Blair H."/>
            <person name="Stock S.P."/>
            <person name="Adams B.J."/>
            <person name="Sternberg P.W."/>
            <person name="Mortazavi A."/>
        </authorList>
    </citation>
    <scope>NUCLEOTIDE SEQUENCE [LARGE SCALE GENOMIC DNA]</scope>
    <source>
        <strain evidence="1 2">ALL</strain>
    </source>
</reference>
<dbReference type="AlphaFoldDB" id="A0A4U5M7W0"/>
<keyword evidence="2" id="KW-1185">Reference proteome</keyword>
<reference evidence="1 2" key="2">
    <citation type="journal article" date="2019" name="G3 (Bethesda)">
        <title>Hybrid Assembly of the Genome of the Entomopathogenic Nematode Steinernema carpocapsae Identifies the X-Chromosome.</title>
        <authorList>
            <person name="Serra L."/>
            <person name="Macchietto M."/>
            <person name="Macias-Munoz A."/>
            <person name="McGill C.J."/>
            <person name="Rodriguez I.M."/>
            <person name="Rodriguez B."/>
            <person name="Murad R."/>
            <person name="Mortazavi A."/>
        </authorList>
    </citation>
    <scope>NUCLEOTIDE SEQUENCE [LARGE SCALE GENOMIC DNA]</scope>
    <source>
        <strain evidence="1 2">ALL</strain>
    </source>
</reference>
<dbReference type="EMBL" id="AZBU02000009">
    <property type="protein sequence ID" value="TKR65010.1"/>
    <property type="molecule type" value="Genomic_DNA"/>
</dbReference>
<accession>A0A4U5M7W0</accession>
<protein>
    <recommendedName>
        <fullName evidence="3">F-box domain-containing protein</fullName>
    </recommendedName>
</protein>
<sequence>MDQLPAAFIEEVIPLLSHDSFKKTIELDGKISNFAVLAINRLFRCFLSQHQDGTIYRRNSFTGLGTRYVDKLVTEKYDYKKGYGSLEVQICLTSQNQTLIPEIIQEVLQKQYFVRDFCLSFSCRFLSKKYLEIMAQWNITSVQIYDALTEDVIDFLKFFELKNQICSLNVTGDCLTASSDVFFPFMKQRQFTTITLNYSIGLSLFELIIDFWQLENNAQEMRGKTILLPPWFVRNSNEVFANDIKDELQRVADKCSLPFDSSTTSLTHSNGQFQMKLGREDHYFDNLPIFSLYIQFL</sequence>
<name>A0A4U5M7W0_STECR</name>
<evidence type="ECO:0000313" key="1">
    <source>
        <dbReference type="EMBL" id="TKR65010.1"/>
    </source>
</evidence>
<dbReference type="Proteomes" id="UP000298663">
    <property type="component" value="Unassembled WGS sequence"/>
</dbReference>
<comment type="caution">
    <text evidence="1">The sequence shown here is derived from an EMBL/GenBank/DDBJ whole genome shotgun (WGS) entry which is preliminary data.</text>
</comment>